<protein>
    <submittedName>
        <fullName evidence="1">Uncharacterized protein</fullName>
    </submittedName>
</protein>
<reference evidence="1" key="1">
    <citation type="submission" date="2022-02" db="EMBL/GenBank/DDBJ databases">
        <title>Plant Genome Project.</title>
        <authorList>
            <person name="Zhang R.-G."/>
        </authorList>
    </citation>
    <scope>NUCLEOTIDE SEQUENCE</scope>
    <source>
        <strain evidence="1">AT1</strain>
    </source>
</reference>
<proteinExistence type="predicted"/>
<comment type="caution">
    <text evidence="1">The sequence shown here is derived from an EMBL/GenBank/DDBJ whole genome shotgun (WGS) entry which is preliminary data.</text>
</comment>
<organism evidence="1 2">
    <name type="scientific">Rhododendron molle</name>
    <name type="common">Chinese azalea</name>
    <name type="synonym">Azalea mollis</name>
    <dbReference type="NCBI Taxonomy" id="49168"/>
    <lineage>
        <taxon>Eukaryota</taxon>
        <taxon>Viridiplantae</taxon>
        <taxon>Streptophyta</taxon>
        <taxon>Embryophyta</taxon>
        <taxon>Tracheophyta</taxon>
        <taxon>Spermatophyta</taxon>
        <taxon>Magnoliopsida</taxon>
        <taxon>eudicotyledons</taxon>
        <taxon>Gunneridae</taxon>
        <taxon>Pentapetalae</taxon>
        <taxon>asterids</taxon>
        <taxon>Ericales</taxon>
        <taxon>Ericaceae</taxon>
        <taxon>Ericoideae</taxon>
        <taxon>Rhodoreae</taxon>
        <taxon>Rhododendron</taxon>
    </lineage>
</organism>
<keyword evidence="2" id="KW-1185">Reference proteome</keyword>
<accession>A0ACC0M5J7</accession>
<dbReference type="EMBL" id="CM046397">
    <property type="protein sequence ID" value="KAI8536245.1"/>
    <property type="molecule type" value="Genomic_DNA"/>
</dbReference>
<evidence type="ECO:0000313" key="1">
    <source>
        <dbReference type="EMBL" id="KAI8536245.1"/>
    </source>
</evidence>
<dbReference type="Proteomes" id="UP001062846">
    <property type="component" value="Chromosome 10"/>
</dbReference>
<gene>
    <name evidence="1" type="ORF">RHMOL_Rhmol10G0241400</name>
</gene>
<evidence type="ECO:0000313" key="2">
    <source>
        <dbReference type="Proteomes" id="UP001062846"/>
    </source>
</evidence>
<sequence>MGISSLLDLPIQLLMPSSLSPIREISLKTIPHASKGRLVDCETELQKGIRDSEEAAVDITGFVSAEQHDQGVTIQVEVEHTGCLGSIIRMSVAGSSLRRVPVLVAVCSGDGGAVLYWFPWSGALLVPLERSTRSSW</sequence>
<name>A0ACC0M5J7_RHOML</name>